<protein>
    <submittedName>
        <fullName evidence="3">Uncharacterized protein</fullName>
    </submittedName>
</protein>
<keyword evidence="2" id="KW-0812">Transmembrane</keyword>
<keyword evidence="4" id="KW-1185">Reference proteome</keyword>
<gene>
    <name evidence="3" type="ORF">Tco_0843505</name>
</gene>
<name>A0ABQ5B5J5_9ASTR</name>
<dbReference type="PANTHER" id="PTHR36760">
    <property type="entry name" value="ACIDIC LEUCINE-RICH NUCLEAR PHOSPHOPROTEIN 32 FAMILY B PROTEIN"/>
    <property type="match status" value="1"/>
</dbReference>
<dbReference type="PANTHER" id="PTHR36760:SF1">
    <property type="entry name" value="ACIDIC LEUCINE-RICH NUCLEAR PHOSPHOPROTEIN 32 FAMILY B PROTEIN"/>
    <property type="match status" value="1"/>
</dbReference>
<feature type="compositionally biased region" description="Basic and acidic residues" evidence="1">
    <location>
        <begin position="172"/>
        <end position="186"/>
    </location>
</feature>
<feature type="transmembrane region" description="Helical" evidence="2">
    <location>
        <begin position="37"/>
        <end position="59"/>
    </location>
</feature>
<keyword evidence="2" id="KW-1133">Transmembrane helix</keyword>
<sequence length="456" mass="52160">MTDFHELCLSSTCNFNNKNRLPIICSLLILSPYLFKFIYFISPLLYITIPTLLLLICIFDIHHKLLDFIQTIRPKLIQEDDEEEFCDFEIYNIVYYDHPPLINSNGNTDHLEQSSLMENPKQRLFEELDRFDDSNAMPDTESYLPESIKSSSGDDENTLKSSSSVPGFDSYDSPKSDPEETQDTKTVENFVKSTSNSMRVELDSWNSRFGSYVSMRKLKGWKCTFTCKLFEARCSLCGGGEGMESSWEAYEEDTTNKISRSSKKKKNVKNNKSKSEFKYFDDGVSEDGDKDDQFMGNGQLCCFKALKMSTGKMNLGMGKPNLVKISKALKGFGASTIVAELLVDRGDVVNMLEILTTAARPFSIFDRSNATKAKKQDDCLYVFLLTGTRLQNNVEELWIFSLLLRVSTIMYQRVNDLFYMALLHRHSYFANLVSSMYNESARTKAQEQQDEPLFEG</sequence>
<reference evidence="3" key="1">
    <citation type="journal article" date="2022" name="Int. J. Mol. Sci.">
        <title>Draft Genome of Tanacetum Coccineum: Genomic Comparison of Closely Related Tanacetum-Family Plants.</title>
        <authorList>
            <person name="Yamashiro T."/>
            <person name="Shiraishi A."/>
            <person name="Nakayama K."/>
            <person name="Satake H."/>
        </authorList>
    </citation>
    <scope>NUCLEOTIDE SEQUENCE</scope>
</reference>
<evidence type="ECO:0000313" key="3">
    <source>
        <dbReference type="EMBL" id="GJT09043.1"/>
    </source>
</evidence>
<dbReference type="Proteomes" id="UP001151760">
    <property type="component" value="Unassembled WGS sequence"/>
</dbReference>
<accession>A0ABQ5B5J5</accession>
<keyword evidence="2" id="KW-0472">Membrane</keyword>
<evidence type="ECO:0000256" key="1">
    <source>
        <dbReference type="SAM" id="MobiDB-lite"/>
    </source>
</evidence>
<feature type="region of interest" description="Disordered" evidence="1">
    <location>
        <begin position="133"/>
        <end position="186"/>
    </location>
</feature>
<reference evidence="3" key="2">
    <citation type="submission" date="2022-01" db="EMBL/GenBank/DDBJ databases">
        <authorList>
            <person name="Yamashiro T."/>
            <person name="Shiraishi A."/>
            <person name="Satake H."/>
            <person name="Nakayama K."/>
        </authorList>
    </citation>
    <scope>NUCLEOTIDE SEQUENCE</scope>
</reference>
<evidence type="ECO:0000256" key="2">
    <source>
        <dbReference type="SAM" id="Phobius"/>
    </source>
</evidence>
<proteinExistence type="predicted"/>
<dbReference type="EMBL" id="BQNB010012878">
    <property type="protein sequence ID" value="GJT09043.1"/>
    <property type="molecule type" value="Genomic_DNA"/>
</dbReference>
<comment type="caution">
    <text evidence="3">The sequence shown here is derived from an EMBL/GenBank/DDBJ whole genome shotgun (WGS) entry which is preliminary data.</text>
</comment>
<organism evidence="3 4">
    <name type="scientific">Tanacetum coccineum</name>
    <dbReference type="NCBI Taxonomy" id="301880"/>
    <lineage>
        <taxon>Eukaryota</taxon>
        <taxon>Viridiplantae</taxon>
        <taxon>Streptophyta</taxon>
        <taxon>Embryophyta</taxon>
        <taxon>Tracheophyta</taxon>
        <taxon>Spermatophyta</taxon>
        <taxon>Magnoliopsida</taxon>
        <taxon>eudicotyledons</taxon>
        <taxon>Gunneridae</taxon>
        <taxon>Pentapetalae</taxon>
        <taxon>asterids</taxon>
        <taxon>campanulids</taxon>
        <taxon>Asterales</taxon>
        <taxon>Asteraceae</taxon>
        <taxon>Asteroideae</taxon>
        <taxon>Anthemideae</taxon>
        <taxon>Anthemidinae</taxon>
        <taxon>Tanacetum</taxon>
    </lineage>
</organism>
<evidence type="ECO:0000313" key="4">
    <source>
        <dbReference type="Proteomes" id="UP001151760"/>
    </source>
</evidence>